<dbReference type="Proteomes" id="UP000297453">
    <property type="component" value="Unassembled WGS sequence"/>
</dbReference>
<dbReference type="EMBL" id="RQEP01000018">
    <property type="protein sequence ID" value="TGK00756.1"/>
    <property type="molecule type" value="Genomic_DNA"/>
</dbReference>
<organism evidence="2 3">
    <name type="scientific">Leptospira semungkisensis</name>
    <dbReference type="NCBI Taxonomy" id="2484985"/>
    <lineage>
        <taxon>Bacteria</taxon>
        <taxon>Pseudomonadati</taxon>
        <taxon>Spirochaetota</taxon>
        <taxon>Spirochaetia</taxon>
        <taxon>Leptospirales</taxon>
        <taxon>Leptospiraceae</taxon>
        <taxon>Leptospira</taxon>
    </lineage>
</organism>
<dbReference type="AlphaFoldDB" id="A0A4R9FPS4"/>
<protein>
    <recommendedName>
        <fullName evidence="4">DUF2269 family protein</fullName>
    </recommendedName>
</protein>
<accession>A0A4R9FPS4</accession>
<keyword evidence="1" id="KW-0472">Membrane</keyword>
<proteinExistence type="predicted"/>
<evidence type="ECO:0000313" key="2">
    <source>
        <dbReference type="EMBL" id="TGK00756.1"/>
    </source>
</evidence>
<evidence type="ECO:0008006" key="4">
    <source>
        <dbReference type="Google" id="ProtNLM"/>
    </source>
</evidence>
<keyword evidence="1" id="KW-1133">Transmembrane helix</keyword>
<comment type="caution">
    <text evidence="2">The sequence shown here is derived from an EMBL/GenBank/DDBJ whole genome shotgun (WGS) entry which is preliminary data.</text>
</comment>
<dbReference type="RefSeq" id="WP_135588563.1">
    <property type="nucleotide sequence ID" value="NZ_RQEP01000018.1"/>
</dbReference>
<sequence length="171" mass="19333">MKKLGPKGSKLLKSIHIIFVSIWVGGVASWLPLLFGSHVTEMGSTYLTYLSMRAIAWNVIGWGGMGSLFTGILNGIFTPWEIWKYKWVTVKFLIVSLQILFGIFFIEKRLLENISIIETEASSAVSNPVFLENHFWMQWGIAAQCCVFSLVIFISVWKPWGKNSKLDPKSA</sequence>
<feature type="transmembrane region" description="Helical" evidence="1">
    <location>
        <begin position="136"/>
        <end position="157"/>
    </location>
</feature>
<keyword evidence="1" id="KW-0812">Transmembrane</keyword>
<keyword evidence="3" id="KW-1185">Reference proteome</keyword>
<dbReference type="OrthoDB" id="156858at2"/>
<evidence type="ECO:0000313" key="3">
    <source>
        <dbReference type="Proteomes" id="UP000297453"/>
    </source>
</evidence>
<reference evidence="2" key="1">
    <citation type="journal article" date="2019" name="PLoS Negl. Trop. Dis.">
        <title>Revisiting the worldwide diversity of Leptospira species in the environment.</title>
        <authorList>
            <person name="Vincent A.T."/>
            <person name="Schiettekatte O."/>
            <person name="Bourhy P."/>
            <person name="Veyrier F.J."/>
            <person name="Picardeau M."/>
        </authorList>
    </citation>
    <scope>NUCLEOTIDE SEQUENCE [LARGE SCALE GENOMIC DNA]</scope>
    <source>
        <strain evidence="2">SSS9</strain>
    </source>
</reference>
<gene>
    <name evidence="2" type="ORF">EHO59_12520</name>
</gene>
<feature type="transmembrane region" description="Helical" evidence="1">
    <location>
        <begin position="88"/>
        <end position="106"/>
    </location>
</feature>
<evidence type="ECO:0000256" key="1">
    <source>
        <dbReference type="SAM" id="Phobius"/>
    </source>
</evidence>
<name>A0A4R9FPS4_9LEPT</name>
<feature type="transmembrane region" description="Helical" evidence="1">
    <location>
        <begin position="55"/>
        <end position="76"/>
    </location>
</feature>
<feature type="transmembrane region" description="Helical" evidence="1">
    <location>
        <begin position="12"/>
        <end position="35"/>
    </location>
</feature>